<dbReference type="GO" id="GO:0004497">
    <property type="term" value="F:monooxygenase activity"/>
    <property type="evidence" value="ECO:0007669"/>
    <property type="project" value="UniProtKB-KW"/>
</dbReference>
<keyword evidence="2" id="KW-0285">Flavoprotein</keyword>
<dbReference type="Pfam" id="PF21274">
    <property type="entry name" value="Rng_hyd_C"/>
    <property type="match status" value="1"/>
</dbReference>
<dbReference type="Gene3D" id="3.40.30.120">
    <property type="match status" value="1"/>
</dbReference>
<accession>A0ABP9PUW1</accession>
<dbReference type="Gene3D" id="3.30.9.10">
    <property type="entry name" value="D-Amino Acid Oxidase, subunit A, domain 2"/>
    <property type="match status" value="1"/>
</dbReference>
<dbReference type="RefSeq" id="WP_185066428.1">
    <property type="nucleotide sequence ID" value="NZ_BAABJP010000007.1"/>
</dbReference>
<protein>
    <submittedName>
        <fullName evidence="5">FAD-dependent monooxygenase</fullName>
    </submittedName>
</protein>
<dbReference type="SUPFAM" id="SSF51905">
    <property type="entry name" value="FAD/NAD(P)-binding domain"/>
    <property type="match status" value="1"/>
</dbReference>
<keyword evidence="6" id="KW-1185">Reference proteome</keyword>
<dbReference type="InterPro" id="IPR002938">
    <property type="entry name" value="FAD-bd"/>
</dbReference>
<sequence>MGDVTIVGAGATGCTMALLLSRYGIASTVLERRTDALNHPAAHVINARSLEIWRRAAPKLASRIAALAPPLDEIGVVRWCTDLYSAPLGEIDLTSDADNLARVSSHSRYLVSHIGQHLLMPVLWDAIEADPLIDFRRGVRVQAVTTDSSGVTVHAADAGGRRVVLPARYVIGADGANSAVRDALGIQMRGPVLAKLGSAFFGAKLPFSGGRRPLLSWIYSPTFSGGLIAHAEDNYVLMTAYLSGQQEIARDSRAYWERTLPSVIGRDVPARIHSTGTWTMTSQTAETFTRGNVILAGDAAHRFPHTGGFGLNSGVQDSHNLAWKLAAVLEDRAPATLLDSYEPERRPVVERFAAQSVANHFKLDEVMRGLAASNRALGHLTTAFDHPFVNRLPAWVLRAASERLIGTAARRTATLAGTSGGSRYRRATIRRRIPAQLEHFASTGLEFGYAYDGPLIRSEHSSQPLEGAGVIRYRPTTWPGARLPHAVISHDGEAVSTHDVLDLREYSLYSAAPEAWRAVLPAGTPLRIIALDPAPTTDQRALIDLFEVGEHGAVLVRPDGHVAWRTPRGATGELGRTIAGAVDIKSDASHLPGLSALPAAEQARGALA</sequence>
<evidence type="ECO:0000259" key="4">
    <source>
        <dbReference type="Pfam" id="PF01494"/>
    </source>
</evidence>
<keyword evidence="5" id="KW-0503">Monooxygenase</keyword>
<keyword evidence="5" id="KW-0560">Oxidoreductase</keyword>
<organism evidence="5 6">
    <name type="scientific">Pseudonocardia eucalypti</name>
    <dbReference type="NCBI Taxonomy" id="648755"/>
    <lineage>
        <taxon>Bacteria</taxon>
        <taxon>Bacillati</taxon>
        <taxon>Actinomycetota</taxon>
        <taxon>Actinomycetes</taxon>
        <taxon>Pseudonocardiales</taxon>
        <taxon>Pseudonocardiaceae</taxon>
        <taxon>Pseudonocardia</taxon>
    </lineage>
</organism>
<gene>
    <name evidence="5" type="ORF">GCM10023321_21540</name>
</gene>
<name>A0ABP9PUW1_9PSEU</name>
<keyword evidence="3" id="KW-0274">FAD</keyword>
<dbReference type="Proteomes" id="UP001428817">
    <property type="component" value="Unassembled WGS sequence"/>
</dbReference>
<dbReference type="InterPro" id="IPR050641">
    <property type="entry name" value="RIFMO-like"/>
</dbReference>
<dbReference type="PANTHER" id="PTHR43004">
    <property type="entry name" value="TRK SYSTEM POTASSIUM UPTAKE PROTEIN"/>
    <property type="match status" value="1"/>
</dbReference>
<dbReference type="PANTHER" id="PTHR43004:SF19">
    <property type="entry name" value="BINDING MONOOXYGENASE, PUTATIVE (JCVI)-RELATED"/>
    <property type="match status" value="1"/>
</dbReference>
<comment type="caution">
    <text evidence="5">The sequence shown here is derived from an EMBL/GenBank/DDBJ whole genome shotgun (WGS) entry which is preliminary data.</text>
</comment>
<proteinExistence type="predicted"/>
<evidence type="ECO:0000313" key="5">
    <source>
        <dbReference type="EMBL" id="GAA5152578.1"/>
    </source>
</evidence>
<dbReference type="Gene3D" id="3.50.50.60">
    <property type="entry name" value="FAD/NAD(P)-binding domain"/>
    <property type="match status" value="1"/>
</dbReference>
<evidence type="ECO:0000256" key="1">
    <source>
        <dbReference type="ARBA" id="ARBA00001974"/>
    </source>
</evidence>
<evidence type="ECO:0000256" key="3">
    <source>
        <dbReference type="ARBA" id="ARBA00022827"/>
    </source>
</evidence>
<reference evidence="6" key="1">
    <citation type="journal article" date="2019" name="Int. J. Syst. Evol. Microbiol.">
        <title>The Global Catalogue of Microorganisms (GCM) 10K type strain sequencing project: providing services to taxonomists for standard genome sequencing and annotation.</title>
        <authorList>
            <consortium name="The Broad Institute Genomics Platform"/>
            <consortium name="The Broad Institute Genome Sequencing Center for Infectious Disease"/>
            <person name="Wu L."/>
            <person name="Ma J."/>
        </authorList>
    </citation>
    <scope>NUCLEOTIDE SEQUENCE [LARGE SCALE GENOMIC DNA]</scope>
    <source>
        <strain evidence="6">JCM 18303</strain>
    </source>
</reference>
<dbReference type="EMBL" id="BAABJP010000007">
    <property type="protein sequence ID" value="GAA5152578.1"/>
    <property type="molecule type" value="Genomic_DNA"/>
</dbReference>
<evidence type="ECO:0000313" key="6">
    <source>
        <dbReference type="Proteomes" id="UP001428817"/>
    </source>
</evidence>
<dbReference type="InterPro" id="IPR036188">
    <property type="entry name" value="FAD/NAD-bd_sf"/>
</dbReference>
<dbReference type="Pfam" id="PF01494">
    <property type="entry name" value="FAD_binding_3"/>
    <property type="match status" value="1"/>
</dbReference>
<dbReference type="PRINTS" id="PR00420">
    <property type="entry name" value="RNGMNOXGNASE"/>
</dbReference>
<feature type="domain" description="FAD-binding" evidence="4">
    <location>
        <begin position="3"/>
        <end position="354"/>
    </location>
</feature>
<evidence type="ECO:0000256" key="2">
    <source>
        <dbReference type="ARBA" id="ARBA00022630"/>
    </source>
</evidence>
<comment type="cofactor">
    <cofactor evidence="1">
        <name>FAD</name>
        <dbReference type="ChEBI" id="CHEBI:57692"/>
    </cofactor>
</comment>